<accession>A0A1H9S401</accession>
<dbReference type="AlphaFoldDB" id="A0A1H9S401"/>
<dbReference type="RefSeq" id="WP_074730549.1">
    <property type="nucleotide sequence ID" value="NZ_FOGW01000010.1"/>
</dbReference>
<sequence length="89" mass="10436">MKRTEKITNTTSNETFNDAVRFERAYMFPFTLNENVWICFREKQRAVSVFVTDISIKGIQLSGSWYTWDELEKSGGVYESEFDALRSMS</sequence>
<dbReference type="Proteomes" id="UP000182471">
    <property type="component" value="Unassembled WGS sequence"/>
</dbReference>
<name>A0A1H9S401_9FIRM</name>
<evidence type="ECO:0000313" key="2">
    <source>
        <dbReference type="Proteomes" id="UP000182471"/>
    </source>
</evidence>
<dbReference type="EMBL" id="FOGW01000010">
    <property type="protein sequence ID" value="SER79694.1"/>
    <property type="molecule type" value="Genomic_DNA"/>
</dbReference>
<proteinExistence type="predicted"/>
<reference evidence="2" key="1">
    <citation type="submission" date="2016-10" db="EMBL/GenBank/DDBJ databases">
        <authorList>
            <person name="Varghese N."/>
            <person name="Submissions S."/>
        </authorList>
    </citation>
    <scope>NUCLEOTIDE SEQUENCE [LARGE SCALE GENOMIC DNA]</scope>
    <source>
        <strain evidence="2">S1b</strain>
    </source>
</reference>
<evidence type="ECO:0000313" key="1">
    <source>
        <dbReference type="EMBL" id="SER79694.1"/>
    </source>
</evidence>
<protein>
    <submittedName>
        <fullName evidence="1">Uncharacterized protein</fullName>
    </submittedName>
</protein>
<organism evidence="1 2">
    <name type="scientific">Lachnobacterium bovis</name>
    <dbReference type="NCBI Taxonomy" id="140626"/>
    <lineage>
        <taxon>Bacteria</taxon>
        <taxon>Bacillati</taxon>
        <taxon>Bacillota</taxon>
        <taxon>Clostridia</taxon>
        <taxon>Lachnospirales</taxon>
        <taxon>Lachnospiraceae</taxon>
        <taxon>Lachnobacterium</taxon>
    </lineage>
</organism>
<gene>
    <name evidence="1" type="ORF">SAMN02910429_01127</name>
</gene>
<keyword evidence="2" id="KW-1185">Reference proteome</keyword>